<gene>
    <name evidence="2" type="ORF">PXEA_LOCUS3742</name>
</gene>
<dbReference type="SUPFAM" id="SSF46785">
    <property type="entry name" value="Winged helix' DNA-binding domain"/>
    <property type="match status" value="1"/>
</dbReference>
<dbReference type="OrthoDB" id="271448at2759"/>
<comment type="subunit">
    <text evidence="1">Component of the endosomal sorting complex required for transport II (ESCRT-II).</text>
</comment>
<accession>A0A448WF55</accession>
<sequence length="76" mass="8480">MVFQLASEDEVSTLHATSDLLKEKESLSAWELARLSNIAPLLAKERLLAAEQAALACRDDSEQGLRFYPNLFATRD</sequence>
<dbReference type="GO" id="GO:0043328">
    <property type="term" value="P:protein transport to vacuole involved in ubiquitin-dependent protein catabolic process via the multivesicular body sorting pathway"/>
    <property type="evidence" value="ECO:0007669"/>
    <property type="project" value="UniProtKB-UniRule"/>
</dbReference>
<dbReference type="GO" id="GO:0043130">
    <property type="term" value="F:ubiquitin binding"/>
    <property type="evidence" value="ECO:0007669"/>
    <property type="project" value="UniProtKB-UniRule"/>
</dbReference>
<keyword evidence="1" id="KW-0813">Transport</keyword>
<keyword evidence="1" id="KW-0963">Cytoplasm</keyword>
<reference evidence="2" key="1">
    <citation type="submission" date="2018-11" db="EMBL/GenBank/DDBJ databases">
        <authorList>
            <consortium name="Pathogen Informatics"/>
        </authorList>
    </citation>
    <scope>NUCLEOTIDE SEQUENCE</scope>
</reference>
<proteinExistence type="inferred from homology"/>
<dbReference type="PANTHER" id="PTHR13128">
    <property type="entry name" value="VACUOLAR PROTEIN-SORTING-ASSOCIATED PROTEIN 36"/>
    <property type="match status" value="1"/>
</dbReference>
<protein>
    <recommendedName>
        <fullName evidence="1">Vacuolar protein-sorting-associated protein 36</fullName>
    </recommendedName>
    <alternativeName>
        <fullName evidence="1">ESCRT-II complex subunit VPS36</fullName>
    </alternativeName>
</protein>
<dbReference type="GO" id="GO:0032266">
    <property type="term" value="F:phosphatidylinositol-3-phosphate binding"/>
    <property type="evidence" value="ECO:0007669"/>
    <property type="project" value="UniProtKB-UniRule"/>
</dbReference>
<name>A0A448WF55_9PLAT</name>
<evidence type="ECO:0000313" key="2">
    <source>
        <dbReference type="EMBL" id="VEL10302.1"/>
    </source>
</evidence>
<comment type="function">
    <text evidence="1">Component of the ESCRT-II complex (endosomal sorting complex required for transport II), which is required for multivesicular body (MVB) formation and sorting of endosomal cargo proteins into MVBs.</text>
</comment>
<dbReference type="EMBL" id="CAAALY010008616">
    <property type="protein sequence ID" value="VEL10302.1"/>
    <property type="molecule type" value="Genomic_DNA"/>
</dbReference>
<keyword evidence="3" id="KW-1185">Reference proteome</keyword>
<dbReference type="Gene3D" id="1.10.10.10">
    <property type="entry name" value="Winged helix-like DNA-binding domain superfamily/Winged helix DNA-binding domain"/>
    <property type="match status" value="1"/>
</dbReference>
<dbReference type="GO" id="GO:0000814">
    <property type="term" value="C:ESCRT II complex"/>
    <property type="evidence" value="ECO:0007669"/>
    <property type="project" value="UniProtKB-UniRule"/>
</dbReference>
<dbReference type="InterPro" id="IPR037855">
    <property type="entry name" value="Vps36"/>
</dbReference>
<dbReference type="InterPro" id="IPR036390">
    <property type="entry name" value="WH_DNA-bd_sf"/>
</dbReference>
<comment type="subcellular location">
    <subcellularLocation>
        <location evidence="1">Cytoplasm</location>
    </subcellularLocation>
    <subcellularLocation>
        <location evidence="1">Endosome</location>
    </subcellularLocation>
</comment>
<comment type="similarity">
    <text evidence="1">Belongs to the VPS36 family.</text>
</comment>
<dbReference type="InterPro" id="IPR036388">
    <property type="entry name" value="WH-like_DNA-bd_sf"/>
</dbReference>
<dbReference type="PANTHER" id="PTHR13128:SF12">
    <property type="entry name" value="VACUOLAR PROTEIN-SORTING-ASSOCIATED PROTEIN 36"/>
    <property type="match status" value="1"/>
</dbReference>
<dbReference type="Proteomes" id="UP000784294">
    <property type="component" value="Unassembled WGS sequence"/>
</dbReference>
<keyword evidence="1" id="KW-0653">Protein transport</keyword>
<keyword evidence="1" id="KW-0967">Endosome</keyword>
<dbReference type="GO" id="GO:0031902">
    <property type="term" value="C:late endosome membrane"/>
    <property type="evidence" value="ECO:0007669"/>
    <property type="project" value="UniProtKB-UniRule"/>
</dbReference>
<organism evidence="2 3">
    <name type="scientific">Protopolystoma xenopodis</name>
    <dbReference type="NCBI Taxonomy" id="117903"/>
    <lineage>
        <taxon>Eukaryota</taxon>
        <taxon>Metazoa</taxon>
        <taxon>Spiralia</taxon>
        <taxon>Lophotrochozoa</taxon>
        <taxon>Platyhelminthes</taxon>
        <taxon>Monogenea</taxon>
        <taxon>Polyopisthocotylea</taxon>
        <taxon>Polystomatidea</taxon>
        <taxon>Polystomatidae</taxon>
        <taxon>Protopolystoma</taxon>
    </lineage>
</organism>
<evidence type="ECO:0000313" key="3">
    <source>
        <dbReference type="Proteomes" id="UP000784294"/>
    </source>
</evidence>
<dbReference type="AlphaFoldDB" id="A0A448WF55"/>
<evidence type="ECO:0000256" key="1">
    <source>
        <dbReference type="RuleBase" id="RU367095"/>
    </source>
</evidence>
<comment type="caution">
    <text evidence="2">The sequence shown here is derived from an EMBL/GenBank/DDBJ whole genome shotgun (WGS) entry which is preliminary data.</text>
</comment>